<organism evidence="1 2">
    <name type="scientific">Vibrio owensii</name>
    <dbReference type="NCBI Taxonomy" id="696485"/>
    <lineage>
        <taxon>Bacteria</taxon>
        <taxon>Pseudomonadati</taxon>
        <taxon>Pseudomonadota</taxon>
        <taxon>Gammaproteobacteria</taxon>
        <taxon>Vibrionales</taxon>
        <taxon>Vibrionaceae</taxon>
        <taxon>Vibrio</taxon>
    </lineage>
</organism>
<name>A0AAU9Q8F3_9VIBR</name>
<dbReference type="AlphaFoldDB" id="A0AAU9Q8F3"/>
<evidence type="ECO:0000313" key="1">
    <source>
        <dbReference type="EMBL" id="CAH1535424.1"/>
    </source>
</evidence>
<protein>
    <recommendedName>
        <fullName evidence="3">YjbH domain-containing protein</fullName>
    </recommendedName>
</protein>
<sequence length="717" mass="80885">MFKYLVTYLKFQQWPLPMIKKMITVGGVVCSLPFSAIAAHMTMPVERLPSNQSFTGLMFIPNAQSLEYGDFSFTFAQGLPWRERIQALDSLKFSFGVLEGLEATGRVVTEDYHSNLFETRDGRIRDLSMSLKYQLPNFWGNEAFNVAIGAQDLGGALQHFSTNYAVADYTFDSVPVRVSAGYGQSDIPLGVMDGPFGGIEYQPFDFVQLTAEYDAVEFNSSVKVFTPEELLPYDIKASLSYQIYSGHETDEQNMWNAALSIPLITDYTRSRDYARNNVSLMEKLSLEQSKADNASISALVSALRNEGFVNIQVGTLNQSVVVALENRRYNHNQMDGLGVAMGIISSHFGSNLAQEMGLSSDRVELMLLANQKTIVSVQTDATCYQSFVNGSAACDDIQFSTKNLSDKLELVEWKTERVNSGALDSQLVLSPMVRHGVATEYGVYDYSFAMSSNLYTFLWSGAAVDVRHILPLAESDDFEEGGYFEDSAYENEIDRAMVHQFFRLPYVDLANQVSLGLVKTDYVGARSESAWFSPSGAHALGLEMSYFQHMDEKDKNGYANPDRQTFLTRYTFSMPEWDWQFNATAGEFWKGDIGAKFTTSHWFEDIEVSASYQVTKFNDTDEEQFVTVAVKLPLTPWRDMPPGLLQVRGNEAYDFNVTTRVGNDANYLSTGQGDELVMDNSMLRRYFNRGRYGSDYFLENKIRMRNAYLRYLTTQLN</sequence>
<dbReference type="InterPro" id="IPR010344">
    <property type="entry name" value="YbjH"/>
</dbReference>
<gene>
    <name evidence="1" type="ORF">THF1D04_40184</name>
</gene>
<evidence type="ECO:0008006" key="3">
    <source>
        <dbReference type="Google" id="ProtNLM"/>
    </source>
</evidence>
<proteinExistence type="predicted"/>
<dbReference type="EMBL" id="CAKMTQ010000034">
    <property type="protein sequence ID" value="CAH1535424.1"/>
    <property type="molecule type" value="Genomic_DNA"/>
</dbReference>
<dbReference type="Pfam" id="PF06082">
    <property type="entry name" value="YjbH"/>
    <property type="match status" value="2"/>
</dbReference>
<accession>A0AAU9Q8F3</accession>
<dbReference type="Proteomes" id="UP001295420">
    <property type="component" value="Unassembled WGS sequence"/>
</dbReference>
<reference evidence="1" key="1">
    <citation type="submission" date="2022-01" db="EMBL/GenBank/DDBJ databases">
        <authorList>
            <person name="Lagorce A."/>
        </authorList>
    </citation>
    <scope>NUCLEOTIDE SEQUENCE</scope>
    <source>
        <strain evidence="1">Th15_F1_D04</strain>
    </source>
</reference>
<comment type="caution">
    <text evidence="1">The sequence shown here is derived from an EMBL/GenBank/DDBJ whole genome shotgun (WGS) entry which is preliminary data.</text>
</comment>
<evidence type="ECO:0000313" key="2">
    <source>
        <dbReference type="Proteomes" id="UP001295420"/>
    </source>
</evidence>